<dbReference type="Proteomes" id="UP001301769">
    <property type="component" value="Unassembled WGS sequence"/>
</dbReference>
<dbReference type="EMBL" id="MU858070">
    <property type="protein sequence ID" value="KAK4216252.1"/>
    <property type="molecule type" value="Genomic_DNA"/>
</dbReference>
<keyword evidence="3" id="KW-0496">Mitochondrion</keyword>
<evidence type="ECO:0000256" key="2">
    <source>
        <dbReference type="ARBA" id="ARBA00022980"/>
    </source>
</evidence>
<feature type="domain" description="Ribosomal protein/NADH dehydrogenase" evidence="5">
    <location>
        <begin position="42"/>
        <end position="147"/>
    </location>
</feature>
<reference evidence="6" key="2">
    <citation type="submission" date="2023-05" db="EMBL/GenBank/DDBJ databases">
        <authorList>
            <consortium name="Lawrence Berkeley National Laboratory"/>
            <person name="Steindorff A."/>
            <person name="Hensen N."/>
            <person name="Bonometti L."/>
            <person name="Westerberg I."/>
            <person name="Brannstrom I.O."/>
            <person name="Guillou S."/>
            <person name="Cros-Aarteil S."/>
            <person name="Calhoun S."/>
            <person name="Haridas S."/>
            <person name="Kuo A."/>
            <person name="Mondo S."/>
            <person name="Pangilinan J."/>
            <person name="Riley R."/>
            <person name="Labutti K."/>
            <person name="Andreopoulos B."/>
            <person name="Lipzen A."/>
            <person name="Chen C."/>
            <person name="Yanf M."/>
            <person name="Daum C."/>
            <person name="Ng V."/>
            <person name="Clum A."/>
            <person name="Ohm R."/>
            <person name="Martin F."/>
            <person name="Silar P."/>
            <person name="Natvig D."/>
            <person name="Lalanne C."/>
            <person name="Gautier V."/>
            <person name="Ament-Velasquez S.L."/>
            <person name="Kruys A."/>
            <person name="Hutchinson M.I."/>
            <person name="Powell A.J."/>
            <person name="Barry K."/>
            <person name="Miller A.N."/>
            <person name="Grigoriev I.V."/>
            <person name="Debuchy R."/>
            <person name="Gladieux P."/>
            <person name="Thoren M.H."/>
            <person name="Johannesson H."/>
        </authorList>
    </citation>
    <scope>NUCLEOTIDE SEQUENCE</scope>
    <source>
        <strain evidence="6">PSN293</strain>
    </source>
</reference>
<keyword evidence="7" id="KW-1185">Reference proteome</keyword>
<dbReference type="GO" id="GO:0003735">
    <property type="term" value="F:structural constituent of ribosome"/>
    <property type="evidence" value="ECO:0007669"/>
    <property type="project" value="InterPro"/>
</dbReference>
<evidence type="ECO:0000259" key="5">
    <source>
        <dbReference type="SMART" id="SM00916"/>
    </source>
</evidence>
<dbReference type="SMART" id="SM00916">
    <property type="entry name" value="L51_S25_CI-B8"/>
    <property type="match status" value="1"/>
</dbReference>
<sequence>MVGVVRRMNILREVRILNLRHGPGAAVLPRDVTRIHMDFALKLNGGHMGARKFWRENLPRLKYWNPAIPMIVNRGPNQESPAMMTLYFRNTSVPIPPDVIDTPILSATHGHNKAPPPKPWETAVTIEMTNVRSDRILQEFVEKTGAVPVVPTEQEQMDMQEVEARNQKSALDSEIGKKRREAQLREEAMLAQARSEAAALKTAD</sequence>
<protein>
    <submittedName>
        <fullName evidence="6">CI-B8 domain-containing protein</fullName>
    </submittedName>
</protein>
<dbReference type="PANTHER" id="PTHR13274">
    <property type="entry name" value="MITOCHONDRIAL RIBOSOMAL PROTEIN S25"/>
    <property type="match status" value="1"/>
</dbReference>
<accession>A0AAN6YHJ8</accession>
<dbReference type="GO" id="GO:1990904">
    <property type="term" value="C:ribonucleoprotein complex"/>
    <property type="evidence" value="ECO:0007669"/>
    <property type="project" value="UniProtKB-KW"/>
</dbReference>
<comment type="subcellular location">
    <subcellularLocation>
        <location evidence="1">Mitochondrion</location>
    </subcellularLocation>
</comment>
<dbReference type="AlphaFoldDB" id="A0AAN6YHJ8"/>
<keyword evidence="2" id="KW-0689">Ribosomal protein</keyword>
<dbReference type="InterPro" id="IPR040049">
    <property type="entry name" value="Ribosomal_mS25/mL61"/>
</dbReference>
<dbReference type="PANTHER" id="PTHR13274:SF2">
    <property type="entry name" value="SMALL RIBOSOMAL SUBUNIT PROTEIN MS25"/>
    <property type="match status" value="1"/>
</dbReference>
<dbReference type="SUPFAM" id="SSF52833">
    <property type="entry name" value="Thioredoxin-like"/>
    <property type="match status" value="1"/>
</dbReference>
<keyword evidence="4" id="KW-0687">Ribonucleoprotein</keyword>
<evidence type="ECO:0000256" key="1">
    <source>
        <dbReference type="ARBA" id="ARBA00004173"/>
    </source>
</evidence>
<dbReference type="Pfam" id="PF05047">
    <property type="entry name" value="L51_S25_CI-B8"/>
    <property type="match status" value="1"/>
</dbReference>
<proteinExistence type="predicted"/>
<evidence type="ECO:0000256" key="3">
    <source>
        <dbReference type="ARBA" id="ARBA00023128"/>
    </source>
</evidence>
<dbReference type="GO" id="GO:0005739">
    <property type="term" value="C:mitochondrion"/>
    <property type="evidence" value="ECO:0007669"/>
    <property type="project" value="UniProtKB-SubCell"/>
</dbReference>
<reference evidence="6" key="1">
    <citation type="journal article" date="2023" name="Mol. Phylogenet. Evol.">
        <title>Genome-scale phylogeny and comparative genomics of the fungal order Sordariales.</title>
        <authorList>
            <person name="Hensen N."/>
            <person name="Bonometti L."/>
            <person name="Westerberg I."/>
            <person name="Brannstrom I.O."/>
            <person name="Guillou S."/>
            <person name="Cros-Aarteil S."/>
            <person name="Calhoun S."/>
            <person name="Haridas S."/>
            <person name="Kuo A."/>
            <person name="Mondo S."/>
            <person name="Pangilinan J."/>
            <person name="Riley R."/>
            <person name="LaButti K."/>
            <person name="Andreopoulos B."/>
            <person name="Lipzen A."/>
            <person name="Chen C."/>
            <person name="Yan M."/>
            <person name="Daum C."/>
            <person name="Ng V."/>
            <person name="Clum A."/>
            <person name="Steindorff A."/>
            <person name="Ohm R.A."/>
            <person name="Martin F."/>
            <person name="Silar P."/>
            <person name="Natvig D.O."/>
            <person name="Lalanne C."/>
            <person name="Gautier V."/>
            <person name="Ament-Velasquez S.L."/>
            <person name="Kruys A."/>
            <person name="Hutchinson M.I."/>
            <person name="Powell A.J."/>
            <person name="Barry K."/>
            <person name="Miller A.N."/>
            <person name="Grigoriev I.V."/>
            <person name="Debuchy R."/>
            <person name="Gladieux P."/>
            <person name="Hiltunen Thoren M."/>
            <person name="Johannesson H."/>
        </authorList>
    </citation>
    <scope>NUCLEOTIDE SEQUENCE</scope>
    <source>
        <strain evidence="6">PSN293</strain>
    </source>
</reference>
<evidence type="ECO:0000313" key="7">
    <source>
        <dbReference type="Proteomes" id="UP001301769"/>
    </source>
</evidence>
<comment type="caution">
    <text evidence="6">The sequence shown here is derived from an EMBL/GenBank/DDBJ whole genome shotgun (WGS) entry which is preliminary data.</text>
</comment>
<evidence type="ECO:0000313" key="6">
    <source>
        <dbReference type="EMBL" id="KAK4216252.1"/>
    </source>
</evidence>
<organism evidence="6 7">
    <name type="scientific">Rhypophila decipiens</name>
    <dbReference type="NCBI Taxonomy" id="261697"/>
    <lineage>
        <taxon>Eukaryota</taxon>
        <taxon>Fungi</taxon>
        <taxon>Dikarya</taxon>
        <taxon>Ascomycota</taxon>
        <taxon>Pezizomycotina</taxon>
        <taxon>Sordariomycetes</taxon>
        <taxon>Sordariomycetidae</taxon>
        <taxon>Sordariales</taxon>
        <taxon>Naviculisporaceae</taxon>
        <taxon>Rhypophila</taxon>
    </lineage>
</organism>
<gene>
    <name evidence="6" type="ORF">QBC37DRAFT_417228</name>
</gene>
<name>A0AAN6YHJ8_9PEZI</name>
<dbReference type="InterPro" id="IPR007741">
    <property type="entry name" value="Ribosomal_mL43/mS25/NADH_DH"/>
</dbReference>
<dbReference type="GO" id="GO:0005840">
    <property type="term" value="C:ribosome"/>
    <property type="evidence" value="ECO:0007669"/>
    <property type="project" value="UniProtKB-KW"/>
</dbReference>
<dbReference type="InterPro" id="IPR036249">
    <property type="entry name" value="Thioredoxin-like_sf"/>
</dbReference>
<evidence type="ECO:0000256" key="4">
    <source>
        <dbReference type="ARBA" id="ARBA00023274"/>
    </source>
</evidence>